<dbReference type="PANTHER" id="PTHR33110">
    <property type="entry name" value="F-BOX/KELCH-REPEAT PROTEIN-RELATED"/>
    <property type="match status" value="1"/>
</dbReference>
<dbReference type="Pfam" id="PF03478">
    <property type="entry name" value="Beta-prop_KIB1-4"/>
    <property type="match status" value="1"/>
</dbReference>
<evidence type="ECO:0000259" key="1">
    <source>
        <dbReference type="Pfam" id="PF03478"/>
    </source>
</evidence>
<dbReference type="PANTHER" id="PTHR33110:SF121">
    <property type="entry name" value="DUF295 DOMAIN-CONTAINING PROTEIN"/>
    <property type="match status" value="1"/>
</dbReference>
<proteinExistence type="predicted"/>
<reference evidence="2" key="1">
    <citation type="submission" date="2024-10" db="EMBL/GenBank/DDBJ databases">
        <authorList>
            <person name="Ryan C."/>
        </authorList>
    </citation>
    <scope>NUCLEOTIDE SEQUENCE [LARGE SCALE GENOMIC DNA]</scope>
</reference>
<protein>
    <recommendedName>
        <fullName evidence="1">KIB1-4 beta-propeller domain-containing protein</fullName>
    </recommendedName>
</protein>
<dbReference type="Proteomes" id="UP001497457">
    <property type="component" value="Chromosome 12b"/>
</dbReference>
<feature type="domain" description="KIB1-4 beta-propeller" evidence="1">
    <location>
        <begin position="80"/>
        <end position="341"/>
    </location>
</feature>
<evidence type="ECO:0000313" key="3">
    <source>
        <dbReference type="Proteomes" id="UP001497457"/>
    </source>
</evidence>
<keyword evidence="3" id="KW-1185">Reference proteome</keyword>
<organism evidence="2 3">
    <name type="scientific">Urochloa decumbens</name>
    <dbReference type="NCBI Taxonomy" id="240449"/>
    <lineage>
        <taxon>Eukaryota</taxon>
        <taxon>Viridiplantae</taxon>
        <taxon>Streptophyta</taxon>
        <taxon>Embryophyta</taxon>
        <taxon>Tracheophyta</taxon>
        <taxon>Spermatophyta</taxon>
        <taxon>Magnoliopsida</taxon>
        <taxon>Liliopsida</taxon>
        <taxon>Poales</taxon>
        <taxon>Poaceae</taxon>
        <taxon>PACMAD clade</taxon>
        <taxon>Panicoideae</taxon>
        <taxon>Panicodae</taxon>
        <taxon>Paniceae</taxon>
        <taxon>Melinidinae</taxon>
        <taxon>Urochloa</taxon>
    </lineage>
</organism>
<name>A0ABC8WGY7_9POAL</name>
<gene>
    <name evidence="2" type="ORF">URODEC1_LOCUS13828</name>
</gene>
<dbReference type="AlphaFoldDB" id="A0ABC8WGY7"/>
<evidence type="ECO:0000313" key="2">
    <source>
        <dbReference type="EMBL" id="CAL4909608.1"/>
    </source>
</evidence>
<dbReference type="EMBL" id="OZ075122">
    <property type="protein sequence ID" value="CAL4909608.1"/>
    <property type="molecule type" value="Genomic_DNA"/>
</dbReference>
<accession>A0ABC8WGY7</accession>
<dbReference type="InterPro" id="IPR005174">
    <property type="entry name" value="KIB1-4_b-propeller"/>
</dbReference>
<sequence length="403" mass="44645">MAPRRSWANLPADLVAEIARCLPCVADHVQAARACRTWLQGVLMGPYPLQLPWLLLPHQSAAALPPGATRTASFFCVLCNRTHRVAVPNHTGGARFFGAYPGGWIFLAYGQSCGHGLINLRTREGLDLPDEAIGWGGLASRHPIFIRVATLSAPPAAPLEGCVAAAIVTDLTPRHFFGPPRITLWRMGSRLGSCLFQFEAEDVIYHDGAFHFLSDEGDLLVCWPEFQDEAPLERLQVRQEIRSMQGYVLNNGARYLVESRGELLMVLRVQPPEEVTSQFRVFRIMQELAPDDDQAHDVWTELSALDGRMLFVGRGCSRSFEAADFPGTQEGVYFLDDGSFHAAPMICYGYGARQYGCCNNGVWSGPPDHVRYWFPGQRPSTYSSPIIDSAVQVMVQHVVLCLN</sequence>
<dbReference type="Gene3D" id="1.20.1280.50">
    <property type="match status" value="1"/>
</dbReference>